<dbReference type="GO" id="GO:0015020">
    <property type="term" value="F:glucuronosyltransferase activity"/>
    <property type="evidence" value="ECO:0007669"/>
    <property type="project" value="UniProtKB-EC"/>
</dbReference>
<dbReference type="InterPro" id="IPR002213">
    <property type="entry name" value="UDP_glucos_trans"/>
</dbReference>
<keyword evidence="5" id="KW-1133">Transmembrane helix</keyword>
<accession>A0ABD1F025</accession>
<dbReference type="PROSITE" id="PS00375">
    <property type="entry name" value="UDPGT"/>
    <property type="match status" value="1"/>
</dbReference>
<feature type="signal peptide" evidence="5">
    <location>
        <begin position="1"/>
        <end position="18"/>
    </location>
</feature>
<comment type="caution">
    <text evidence="6">The sequence shown here is derived from an EMBL/GenBank/DDBJ whole genome shotgun (WGS) entry which is preliminary data.</text>
</comment>
<keyword evidence="2 4" id="KW-0328">Glycosyltransferase</keyword>
<keyword evidence="5" id="KW-0472">Membrane</keyword>
<proteinExistence type="inferred from homology"/>
<comment type="similarity">
    <text evidence="1 4">Belongs to the UDP-glycosyltransferase family.</text>
</comment>
<evidence type="ECO:0000313" key="7">
    <source>
        <dbReference type="Proteomes" id="UP001566132"/>
    </source>
</evidence>
<dbReference type="EC" id="2.4.1.17" evidence="5"/>
<keyword evidence="7" id="KW-1185">Reference proteome</keyword>
<evidence type="ECO:0000256" key="4">
    <source>
        <dbReference type="RuleBase" id="RU003718"/>
    </source>
</evidence>
<evidence type="ECO:0000256" key="5">
    <source>
        <dbReference type="RuleBase" id="RU362059"/>
    </source>
</evidence>
<dbReference type="Proteomes" id="UP001566132">
    <property type="component" value="Unassembled WGS sequence"/>
</dbReference>
<evidence type="ECO:0000256" key="1">
    <source>
        <dbReference type="ARBA" id="ARBA00009995"/>
    </source>
</evidence>
<comment type="catalytic activity">
    <reaction evidence="5">
        <text>glucuronate acceptor + UDP-alpha-D-glucuronate = acceptor beta-D-glucuronoside + UDP + H(+)</text>
        <dbReference type="Rhea" id="RHEA:21032"/>
        <dbReference type="ChEBI" id="CHEBI:15378"/>
        <dbReference type="ChEBI" id="CHEBI:58052"/>
        <dbReference type="ChEBI" id="CHEBI:58223"/>
        <dbReference type="ChEBI" id="CHEBI:132367"/>
        <dbReference type="ChEBI" id="CHEBI:132368"/>
        <dbReference type="EC" id="2.4.1.17"/>
    </reaction>
</comment>
<dbReference type="Gene3D" id="3.40.50.2000">
    <property type="entry name" value="Glycogen Phosphorylase B"/>
    <property type="match status" value="2"/>
</dbReference>
<protein>
    <recommendedName>
        <fullName evidence="5">UDP-glucuronosyltransferase</fullName>
        <ecNumber evidence="5">2.4.1.17</ecNumber>
    </recommendedName>
</protein>
<name>A0ABD1F025_HYPHA</name>
<dbReference type="EMBL" id="JBDJPC010000004">
    <property type="protein sequence ID" value="KAL1506655.1"/>
    <property type="molecule type" value="Genomic_DNA"/>
</dbReference>
<evidence type="ECO:0000256" key="2">
    <source>
        <dbReference type="ARBA" id="ARBA00022676"/>
    </source>
</evidence>
<dbReference type="AlphaFoldDB" id="A0ABD1F025"/>
<dbReference type="InterPro" id="IPR035595">
    <property type="entry name" value="UDP_glycos_trans_CS"/>
</dbReference>
<dbReference type="GO" id="GO:0016020">
    <property type="term" value="C:membrane"/>
    <property type="evidence" value="ECO:0007669"/>
    <property type="project" value="UniProtKB-SubCell"/>
</dbReference>
<sequence>MRLVTLLSVLCLCCVTNGARILGIFLTPSYSHQIVFQPIWKELSLRGHQVTVYTPSPLNDPSLTNLTEYDLGFSFPVFDRLVNVGADFSKLVEMYEEVTDIQLSHPIMQDLLKNADKDKYDLLLVEYLWPVYFAFKELYDVPMVGVSSFLLTSKSLDNLGMERHPVVEPDFLLGISTTKNFGQRLKSWLFRQYLLYVAPIRTARLANRQVQKYFNINKTISQLSREVSIVLGNYNYAQQNVKPTTPKFIPLSAIHVHPPKPLPQNLRDFLDSQPNDAIYFSLGTNVNMSLISHEQLNLTLNVLGSLPYTVLFKSDPAGVDDLPNNFYVQKWFPQQDVLAHPKIKLFITQGGIQSIDEAIDRGVPMLIIPFLGDQMYNADRSSQLGISEKIIFGEFKENELRHKINILLSDPLYRTNLKKLKDIVTDQPMRSVDTAMFWIEYVIRHKGASHLNYLATDLPFYQFYLLDVYVFMLLVCYLIFKIFKVVIRSFLSGKRKLKTS</sequence>
<dbReference type="PANTHER" id="PTHR48043">
    <property type="entry name" value="EG:EG0003.4 PROTEIN-RELATED"/>
    <property type="match status" value="1"/>
</dbReference>
<dbReference type="Pfam" id="PF00201">
    <property type="entry name" value="UDPGT"/>
    <property type="match status" value="1"/>
</dbReference>
<keyword evidence="5" id="KW-0812">Transmembrane</keyword>
<gene>
    <name evidence="6" type="ORF">ABEB36_005980</name>
</gene>
<keyword evidence="5" id="KW-0732">Signal</keyword>
<dbReference type="CDD" id="cd03784">
    <property type="entry name" value="GT1_Gtf-like"/>
    <property type="match status" value="1"/>
</dbReference>
<reference evidence="6 7" key="1">
    <citation type="submission" date="2024-05" db="EMBL/GenBank/DDBJ databases">
        <title>Genetic variation in Jamaican populations of the coffee berry borer (Hypothenemus hampei).</title>
        <authorList>
            <person name="Errbii M."/>
            <person name="Myrie A."/>
        </authorList>
    </citation>
    <scope>NUCLEOTIDE SEQUENCE [LARGE SCALE GENOMIC DNA]</scope>
    <source>
        <strain evidence="6">JA-Hopewell-2020-01-JO</strain>
        <tissue evidence="6">Whole body</tissue>
    </source>
</reference>
<evidence type="ECO:0000313" key="6">
    <source>
        <dbReference type="EMBL" id="KAL1506655.1"/>
    </source>
</evidence>
<evidence type="ECO:0000256" key="3">
    <source>
        <dbReference type="ARBA" id="ARBA00022679"/>
    </source>
</evidence>
<keyword evidence="3 4" id="KW-0808">Transferase</keyword>
<dbReference type="InterPro" id="IPR050271">
    <property type="entry name" value="UDP-glycosyltransferase"/>
</dbReference>
<dbReference type="FunFam" id="3.40.50.2000:FF:000021">
    <property type="entry name" value="UDP-glucuronosyltransferase"/>
    <property type="match status" value="1"/>
</dbReference>
<dbReference type="PANTHER" id="PTHR48043:SF159">
    <property type="entry name" value="EG:EG0003.4 PROTEIN-RELATED"/>
    <property type="match status" value="1"/>
</dbReference>
<comment type="subcellular location">
    <subcellularLocation>
        <location evidence="5">Membrane</location>
        <topology evidence="5">Single-pass membrane protein</topology>
    </subcellularLocation>
</comment>
<organism evidence="6 7">
    <name type="scientific">Hypothenemus hampei</name>
    <name type="common">Coffee berry borer</name>
    <dbReference type="NCBI Taxonomy" id="57062"/>
    <lineage>
        <taxon>Eukaryota</taxon>
        <taxon>Metazoa</taxon>
        <taxon>Ecdysozoa</taxon>
        <taxon>Arthropoda</taxon>
        <taxon>Hexapoda</taxon>
        <taxon>Insecta</taxon>
        <taxon>Pterygota</taxon>
        <taxon>Neoptera</taxon>
        <taxon>Endopterygota</taxon>
        <taxon>Coleoptera</taxon>
        <taxon>Polyphaga</taxon>
        <taxon>Cucujiformia</taxon>
        <taxon>Curculionidae</taxon>
        <taxon>Scolytinae</taxon>
        <taxon>Hypothenemus</taxon>
    </lineage>
</organism>
<feature type="transmembrane region" description="Helical" evidence="5">
    <location>
        <begin position="461"/>
        <end position="480"/>
    </location>
</feature>
<feature type="chain" id="PRO_5044525084" description="UDP-glucuronosyltransferase" evidence="5">
    <location>
        <begin position="19"/>
        <end position="500"/>
    </location>
</feature>
<dbReference type="SUPFAM" id="SSF53756">
    <property type="entry name" value="UDP-Glycosyltransferase/glycogen phosphorylase"/>
    <property type="match status" value="1"/>
</dbReference>